<reference evidence="2" key="2">
    <citation type="submission" date="2020-05" db="UniProtKB">
        <authorList>
            <consortium name="EnsemblMetazoa"/>
        </authorList>
    </citation>
    <scope>IDENTIFICATION</scope>
    <source>
        <strain evidence="2">WRAIR2</strain>
    </source>
</reference>
<organism evidence="2 3">
    <name type="scientific">Anopheles dirus</name>
    <dbReference type="NCBI Taxonomy" id="7168"/>
    <lineage>
        <taxon>Eukaryota</taxon>
        <taxon>Metazoa</taxon>
        <taxon>Ecdysozoa</taxon>
        <taxon>Arthropoda</taxon>
        <taxon>Hexapoda</taxon>
        <taxon>Insecta</taxon>
        <taxon>Pterygota</taxon>
        <taxon>Neoptera</taxon>
        <taxon>Endopterygota</taxon>
        <taxon>Diptera</taxon>
        <taxon>Nematocera</taxon>
        <taxon>Culicoidea</taxon>
        <taxon>Culicidae</taxon>
        <taxon>Anophelinae</taxon>
        <taxon>Anopheles</taxon>
    </lineage>
</organism>
<keyword evidence="1" id="KW-1133">Transmembrane helix</keyword>
<sequence length="90" mass="9898">MDLIALVALKVFLISFMVGGYLLARRIRAQRMAPVIVTQELPAGGQSTPAIVHIVDAQQYNDLGFVQLSRTQINHGPPPTPGWEKDPAKY</sequence>
<accession>A0A182NXP5</accession>
<keyword evidence="1" id="KW-0812">Transmembrane</keyword>
<keyword evidence="3" id="KW-1185">Reference proteome</keyword>
<proteinExistence type="predicted"/>
<keyword evidence="1" id="KW-0472">Membrane</keyword>
<reference evidence="3" key="1">
    <citation type="submission" date="2013-03" db="EMBL/GenBank/DDBJ databases">
        <title>The Genome Sequence of Anopheles dirus WRAIR2.</title>
        <authorList>
            <consortium name="The Broad Institute Genomics Platform"/>
            <person name="Neafsey D.E."/>
            <person name="Walton C."/>
            <person name="Walker B."/>
            <person name="Young S.K."/>
            <person name="Zeng Q."/>
            <person name="Gargeya S."/>
            <person name="Fitzgerald M."/>
            <person name="Haas B."/>
            <person name="Abouelleil A."/>
            <person name="Allen A.W."/>
            <person name="Alvarado L."/>
            <person name="Arachchi H.M."/>
            <person name="Berlin A.M."/>
            <person name="Chapman S.B."/>
            <person name="Gainer-Dewar J."/>
            <person name="Goldberg J."/>
            <person name="Griggs A."/>
            <person name="Gujja S."/>
            <person name="Hansen M."/>
            <person name="Howarth C."/>
            <person name="Imamovic A."/>
            <person name="Ireland A."/>
            <person name="Larimer J."/>
            <person name="McCowan C."/>
            <person name="Murphy C."/>
            <person name="Pearson M."/>
            <person name="Poon T.W."/>
            <person name="Priest M."/>
            <person name="Roberts A."/>
            <person name="Saif S."/>
            <person name="Shea T."/>
            <person name="Sisk P."/>
            <person name="Sykes S."/>
            <person name="Wortman J."/>
            <person name="Nusbaum C."/>
            <person name="Birren B."/>
        </authorList>
    </citation>
    <scope>NUCLEOTIDE SEQUENCE [LARGE SCALE GENOMIC DNA]</scope>
    <source>
        <strain evidence="3">WRAIR2</strain>
    </source>
</reference>
<name>A0A182NXP5_9DIPT</name>
<dbReference type="VEuPathDB" id="VectorBase:ADIR014618"/>
<protein>
    <submittedName>
        <fullName evidence="2">Uncharacterized protein</fullName>
    </submittedName>
</protein>
<evidence type="ECO:0000313" key="3">
    <source>
        <dbReference type="Proteomes" id="UP000075884"/>
    </source>
</evidence>
<evidence type="ECO:0000313" key="2">
    <source>
        <dbReference type="EnsemblMetazoa" id="ADIR014618-PA"/>
    </source>
</evidence>
<dbReference type="AlphaFoldDB" id="A0A182NXP5"/>
<feature type="transmembrane region" description="Helical" evidence="1">
    <location>
        <begin position="6"/>
        <end position="24"/>
    </location>
</feature>
<dbReference type="EnsemblMetazoa" id="ADIR014618-RA">
    <property type="protein sequence ID" value="ADIR014618-PA"/>
    <property type="gene ID" value="ADIR014618"/>
</dbReference>
<evidence type="ECO:0000256" key="1">
    <source>
        <dbReference type="SAM" id="Phobius"/>
    </source>
</evidence>
<dbReference type="Proteomes" id="UP000075884">
    <property type="component" value="Unassembled WGS sequence"/>
</dbReference>